<feature type="transmembrane region" description="Helical" evidence="1">
    <location>
        <begin position="54"/>
        <end position="78"/>
    </location>
</feature>
<keyword evidence="1" id="KW-1133">Transmembrane helix</keyword>
<protein>
    <submittedName>
        <fullName evidence="2">Uncharacterized protein</fullName>
    </submittedName>
</protein>
<keyword evidence="1" id="KW-0812">Transmembrane</keyword>
<evidence type="ECO:0000313" key="2">
    <source>
        <dbReference type="EMBL" id="CEK71726.1"/>
    </source>
</evidence>
<organism evidence="2">
    <name type="scientific">Arion vulgaris</name>
    <dbReference type="NCBI Taxonomy" id="1028688"/>
    <lineage>
        <taxon>Eukaryota</taxon>
        <taxon>Metazoa</taxon>
        <taxon>Spiralia</taxon>
        <taxon>Lophotrochozoa</taxon>
        <taxon>Mollusca</taxon>
        <taxon>Gastropoda</taxon>
        <taxon>Heterobranchia</taxon>
        <taxon>Euthyneura</taxon>
        <taxon>Panpulmonata</taxon>
        <taxon>Eupulmonata</taxon>
        <taxon>Stylommatophora</taxon>
        <taxon>Helicina</taxon>
        <taxon>Arionoidea</taxon>
        <taxon>Arionidae</taxon>
        <taxon>Arion</taxon>
    </lineage>
</organism>
<dbReference type="EMBL" id="HACG01024861">
    <property type="protein sequence ID" value="CEK71726.1"/>
    <property type="molecule type" value="Transcribed_RNA"/>
</dbReference>
<gene>
    <name evidence="2" type="primary">ORF79588</name>
</gene>
<reference evidence="2" key="1">
    <citation type="submission" date="2014-12" db="EMBL/GenBank/DDBJ databases">
        <title>Insight into the proteome of Arion vulgaris.</title>
        <authorList>
            <person name="Aradska J."/>
            <person name="Bulat T."/>
            <person name="Smidak R."/>
            <person name="Sarate P."/>
            <person name="Gangsoo J."/>
            <person name="Sialana F."/>
            <person name="Bilban M."/>
            <person name="Lubec G."/>
        </authorList>
    </citation>
    <scope>NUCLEOTIDE SEQUENCE</scope>
    <source>
        <tissue evidence="2">Skin</tissue>
    </source>
</reference>
<dbReference type="AlphaFoldDB" id="A0A0B6ZV64"/>
<accession>A0A0B6ZV64</accession>
<keyword evidence="1" id="KW-0472">Membrane</keyword>
<proteinExistence type="predicted"/>
<evidence type="ECO:0000256" key="1">
    <source>
        <dbReference type="SAM" id="Phobius"/>
    </source>
</evidence>
<feature type="non-terminal residue" evidence="2">
    <location>
        <position position="88"/>
    </location>
</feature>
<dbReference type="SUPFAM" id="SSF81321">
    <property type="entry name" value="Family A G protein-coupled receptor-like"/>
    <property type="match status" value="1"/>
</dbReference>
<sequence length="88" mass="9840">MNYLSTMQPVTGTFSVYEMDSLFTNMNDTFSNTTDLPLNITEEILERVPVYSRVILIVLYTLTTLAALIGNSLAILVFTKGKRSNTDP</sequence>
<name>A0A0B6ZV64_9EUPU</name>